<protein>
    <submittedName>
        <fullName evidence="1">YuzD family protein</fullName>
    </submittedName>
</protein>
<comment type="caution">
    <text evidence="1">The sequence shown here is derived from an EMBL/GenBank/DDBJ whole genome shotgun (WGS) entry which is preliminary data.</text>
</comment>
<evidence type="ECO:0000313" key="1">
    <source>
        <dbReference type="EMBL" id="MBH8595862.1"/>
    </source>
</evidence>
<dbReference type="Proteomes" id="UP000633619">
    <property type="component" value="Unassembled WGS sequence"/>
</dbReference>
<dbReference type="RefSeq" id="WP_181732638.1">
    <property type="nucleotide sequence ID" value="NZ_JACEIR010000010.1"/>
</dbReference>
<gene>
    <name evidence="1" type="ORF">I8U20_11015</name>
</gene>
<evidence type="ECO:0000313" key="2">
    <source>
        <dbReference type="Proteomes" id="UP000633619"/>
    </source>
</evidence>
<dbReference type="InterPro" id="IPR009190">
    <property type="entry name" value="DUF1462"/>
</dbReference>
<accession>A0A8I1A559</accession>
<keyword evidence="2" id="KW-1185">Reference proteome</keyword>
<proteinExistence type="predicted"/>
<dbReference type="Pfam" id="PF07315">
    <property type="entry name" value="DUF1462"/>
    <property type="match status" value="1"/>
</dbReference>
<dbReference type="Gene3D" id="3.40.30.30">
    <property type="entry name" value="Hypothetical protein sa0798"/>
    <property type="match status" value="1"/>
</dbReference>
<reference evidence="1 2" key="1">
    <citation type="submission" date="2020-12" db="EMBL/GenBank/DDBJ databases">
        <title>WGS of Thermoactinomyces spp.</title>
        <authorList>
            <person name="Cheng K."/>
        </authorList>
    </citation>
    <scope>NUCLEOTIDE SEQUENCE [LARGE SCALE GENOMIC DNA]</scope>
    <source>
        <strain evidence="2">CICC 10671\DSM 43846</strain>
    </source>
</reference>
<dbReference type="InterPro" id="IPR036249">
    <property type="entry name" value="Thioredoxin-like_sf"/>
</dbReference>
<dbReference type="EMBL" id="JAECVW010000007">
    <property type="protein sequence ID" value="MBH8595862.1"/>
    <property type="molecule type" value="Genomic_DNA"/>
</dbReference>
<dbReference type="SUPFAM" id="SSF52833">
    <property type="entry name" value="Thioredoxin-like"/>
    <property type="match status" value="1"/>
</dbReference>
<sequence length="102" mass="11517">MNQVVVYVYGAEEICASCVNLPSSKETATWLEAALGRKYPGQVTVKYVDIFHPQTEKEKSFSKRVIEEDLWYPVVVIDDEVVAEGNPKLKKICEVIDRLVAV</sequence>
<dbReference type="InterPro" id="IPR038218">
    <property type="entry name" value="YuzD-like_sp"/>
</dbReference>
<organism evidence="1 2">
    <name type="scientific">Thermoactinomyces intermedius</name>
    <dbReference type="NCBI Taxonomy" id="2024"/>
    <lineage>
        <taxon>Bacteria</taxon>
        <taxon>Bacillati</taxon>
        <taxon>Bacillota</taxon>
        <taxon>Bacilli</taxon>
        <taxon>Bacillales</taxon>
        <taxon>Thermoactinomycetaceae</taxon>
        <taxon>Thermoactinomyces</taxon>
    </lineage>
</organism>
<dbReference type="PIRSF" id="PIRSF010603">
    <property type="entry name" value="UCP010603"/>
    <property type="match status" value="1"/>
</dbReference>
<name>A0A8I1A559_THEIN</name>
<dbReference type="AlphaFoldDB" id="A0A8I1A559"/>